<gene>
    <name evidence="1" type="ORF">HHL25_18915</name>
</gene>
<protein>
    <submittedName>
        <fullName evidence="1">Uncharacterized protein</fullName>
    </submittedName>
</protein>
<dbReference type="RefSeq" id="WP_169594606.1">
    <property type="nucleotide sequence ID" value="NZ_JABBGK010000005.1"/>
</dbReference>
<name>A0A7Y0AZ74_9HYPH</name>
<proteinExistence type="predicted"/>
<comment type="caution">
    <text evidence="1">The sequence shown here is derived from an EMBL/GenBank/DDBJ whole genome shotgun (WGS) entry which is preliminary data.</text>
</comment>
<keyword evidence="2" id="KW-1185">Reference proteome</keyword>
<evidence type="ECO:0000313" key="1">
    <source>
        <dbReference type="EMBL" id="NML76210.1"/>
    </source>
</evidence>
<dbReference type="Proteomes" id="UP000541470">
    <property type="component" value="Unassembled WGS sequence"/>
</dbReference>
<accession>A0A7Y0AZ74</accession>
<reference evidence="1 2" key="1">
    <citation type="submission" date="2020-04" db="EMBL/GenBank/DDBJ databases">
        <title>Rhizobium sp. S-51 isolated from soil.</title>
        <authorList>
            <person name="Dahal R.H."/>
        </authorList>
    </citation>
    <scope>NUCLEOTIDE SEQUENCE [LARGE SCALE GENOMIC DNA]</scope>
    <source>
        <strain evidence="1 2">S-51</strain>
    </source>
</reference>
<sequence length="69" mass="7412">MSTTMEKTNLRKGLNWRVVSWLLAGMTALTVIGANVHLVHVATGSQPECVNHLKAEGRDGTYRAAASSC</sequence>
<dbReference type="EMBL" id="JABBGK010000005">
    <property type="protein sequence ID" value="NML76210.1"/>
    <property type="molecule type" value="Genomic_DNA"/>
</dbReference>
<evidence type="ECO:0000313" key="2">
    <source>
        <dbReference type="Proteomes" id="UP000541470"/>
    </source>
</evidence>
<dbReference type="AlphaFoldDB" id="A0A7Y0AZ74"/>
<organism evidence="1 2">
    <name type="scientific">Rhizobium terricola</name>
    <dbReference type="NCBI Taxonomy" id="2728849"/>
    <lineage>
        <taxon>Bacteria</taxon>
        <taxon>Pseudomonadati</taxon>
        <taxon>Pseudomonadota</taxon>
        <taxon>Alphaproteobacteria</taxon>
        <taxon>Hyphomicrobiales</taxon>
        <taxon>Rhizobiaceae</taxon>
        <taxon>Rhizobium/Agrobacterium group</taxon>
        <taxon>Rhizobium</taxon>
    </lineage>
</organism>